<evidence type="ECO:0000256" key="1">
    <source>
        <dbReference type="SAM" id="MobiDB-lite"/>
    </source>
</evidence>
<evidence type="ECO:0000313" key="5">
    <source>
        <dbReference type="Proteomes" id="UP001595914"/>
    </source>
</evidence>
<dbReference type="PANTHER" id="PTHR41349">
    <property type="match status" value="1"/>
</dbReference>
<evidence type="ECO:0000259" key="3">
    <source>
        <dbReference type="Pfam" id="PF16640"/>
    </source>
</evidence>
<dbReference type="InterPro" id="IPR032109">
    <property type="entry name" value="Big_3_5"/>
</dbReference>
<dbReference type="InterPro" id="IPR005135">
    <property type="entry name" value="Endo/exonuclease/phosphatase"/>
</dbReference>
<accession>A0ABV9FJB3</accession>
<organism evidence="4 5">
    <name type="scientific">Rhodococcus kronopolitis</name>
    <dbReference type="NCBI Taxonomy" id="1460226"/>
    <lineage>
        <taxon>Bacteria</taxon>
        <taxon>Bacillati</taxon>
        <taxon>Actinomycetota</taxon>
        <taxon>Actinomycetes</taxon>
        <taxon>Mycobacteriales</taxon>
        <taxon>Nocardiaceae</taxon>
        <taxon>Rhodococcus</taxon>
    </lineage>
</organism>
<feature type="domain" description="Endonuclease/exonuclease/phosphatase" evidence="2">
    <location>
        <begin position="51"/>
        <end position="339"/>
    </location>
</feature>
<dbReference type="InterPro" id="IPR013783">
    <property type="entry name" value="Ig-like_fold"/>
</dbReference>
<sequence>MTRRQMFKAMAVTAGAVTLGTGTRIAGAAPGTEIRVLAINTWLNGTSVSGGLSMVADIVTATRANVVILTESNSSATNSVANRLTNAGTKFYAASTSDTGIISQFPISEASSLGWMTKAVVTAGGIQIATYAAHLNYKYYATYLPRGYGAGNDTGEFSGWNKLPGGPVTDIAKVQLNNMNSGRPQAITNFINDAALEQAKGRSIILGGDFNEPSTLDWTEAAKNLFDHNGVVIPWETTRRLQQAGFVDSYRSKYPDPVTHPGFTWPSDNPAKSPSQLTWAPAADERDRIDYIFTDGASKLTLTEAGIVGPRSTIVRNQRVTETSQDNFVVSPTSWPTDHKAVLAVYQISTATPDAETATTVAAPDSVKNGATVTLTATVAPAAPGGTVQFLDGATPLGEPVEVTGGTAAITHTFTADGAHPITAVYSGAPGFLASTSEVTTVTVSTDPVVTTTVMTAPSGAVVGQDVNLTAQVSPAVQGGTVEFTVDGGAKVTGTVGTDGVAVAPFTFAAAGAHSVVARYSGTTGAEASVAPAFTVDVTAAPATDIQTTTTLDPVGTVVKGAPVTLRAKVDPAGANGKVQFKLGDAPLGGPVNLVGGVATLPTTFAAAGTFSVTAEFIAAAGFVDSASAPQTLTVPGDPDPGNPGTPGGLGSLENLFQS</sequence>
<evidence type="ECO:0000259" key="2">
    <source>
        <dbReference type="Pfam" id="PF03372"/>
    </source>
</evidence>
<dbReference type="RefSeq" id="WP_378412985.1">
    <property type="nucleotide sequence ID" value="NZ_JBHSFO010000001.1"/>
</dbReference>
<feature type="domain" description="Bacterial Ig-like" evidence="3">
    <location>
        <begin position="557"/>
        <end position="635"/>
    </location>
</feature>
<dbReference type="Gene3D" id="2.60.40.10">
    <property type="entry name" value="Immunoglobulins"/>
    <property type="match status" value="3"/>
</dbReference>
<feature type="region of interest" description="Disordered" evidence="1">
    <location>
        <begin position="631"/>
        <end position="659"/>
    </location>
</feature>
<name>A0ABV9FJB3_9NOCA</name>
<comment type="caution">
    <text evidence="4">The sequence shown here is derived from an EMBL/GenBank/DDBJ whole genome shotgun (WGS) entry which is preliminary data.</text>
</comment>
<feature type="domain" description="Bacterial Ig-like" evidence="3">
    <location>
        <begin position="361"/>
        <end position="445"/>
    </location>
</feature>
<dbReference type="Pfam" id="PF03372">
    <property type="entry name" value="Exo_endo_phos"/>
    <property type="match status" value="1"/>
</dbReference>
<feature type="domain" description="Bacterial Ig-like" evidence="3">
    <location>
        <begin position="456"/>
        <end position="539"/>
    </location>
</feature>
<keyword evidence="5" id="KW-1185">Reference proteome</keyword>
<dbReference type="InterPro" id="IPR036691">
    <property type="entry name" value="Endo/exonu/phosph_ase_sf"/>
</dbReference>
<gene>
    <name evidence="4" type="ORF">ACFO6S_00120</name>
</gene>
<proteinExistence type="predicted"/>
<dbReference type="Gene3D" id="3.60.10.10">
    <property type="entry name" value="Endonuclease/exonuclease/phosphatase"/>
    <property type="match status" value="1"/>
</dbReference>
<dbReference type="Proteomes" id="UP001595914">
    <property type="component" value="Unassembled WGS sequence"/>
</dbReference>
<evidence type="ECO:0000313" key="4">
    <source>
        <dbReference type="EMBL" id="MFC4602091.1"/>
    </source>
</evidence>
<dbReference type="PANTHER" id="PTHR41349:SF1">
    <property type="entry name" value="PROTEIN CBG08683"/>
    <property type="match status" value="1"/>
</dbReference>
<reference evidence="5" key="1">
    <citation type="journal article" date="2019" name="Int. J. Syst. Evol. Microbiol.">
        <title>The Global Catalogue of Microorganisms (GCM) 10K type strain sequencing project: providing services to taxonomists for standard genome sequencing and annotation.</title>
        <authorList>
            <consortium name="The Broad Institute Genomics Platform"/>
            <consortium name="The Broad Institute Genome Sequencing Center for Infectious Disease"/>
            <person name="Wu L."/>
            <person name="Ma J."/>
        </authorList>
    </citation>
    <scope>NUCLEOTIDE SEQUENCE [LARGE SCALE GENOMIC DNA]</scope>
    <source>
        <strain evidence="5">CCUG 54520</strain>
    </source>
</reference>
<dbReference type="SUPFAM" id="SSF56219">
    <property type="entry name" value="DNase I-like"/>
    <property type="match status" value="1"/>
</dbReference>
<protein>
    <submittedName>
        <fullName evidence="4">Ig-like domain repeat protein</fullName>
    </submittedName>
</protein>
<dbReference type="Pfam" id="PF16640">
    <property type="entry name" value="Big_3_5"/>
    <property type="match status" value="3"/>
</dbReference>
<dbReference type="EMBL" id="JBHSFO010000001">
    <property type="protein sequence ID" value="MFC4602091.1"/>
    <property type="molecule type" value="Genomic_DNA"/>
</dbReference>